<sequence>MSTDLARWARLRDVLMLQRRETRLLLASVTADSFGTGIFTATSVLFFTTVRGFSVSGVGLAISLGSLCAFFLGPRIGALADRVGPQKGLIVLFGVRAVGYGLYLLAHQYWLFVVLACVVTTADRASPAINQALMGRLFEAKDRATILGTVFSARNGAIVLGSLAATLPVVTGSSALYLVGIGINAASFIVAALLVARLHVPEAEPAATGRDKERGGGASPLRDRRYLAITVVNGVAQTHNTILSLVLPLWIVHATNSPKWSLTALLALNGALAMGAQVPVNRMFADFSAALRASALGGVAVCAACLAYAGAGAVGDAWVALAVLVVAMLAHTAGESLFIASTPLSFELAPKESLGRYLSFYNLGRVGQDLVGPLLIVGPLVDRGTPVWLLVGVVVLLGGLVPWALLKNDALAVDGRSAR</sequence>
<evidence type="ECO:0000256" key="4">
    <source>
        <dbReference type="ARBA" id="ARBA00022692"/>
    </source>
</evidence>
<comment type="subcellular location">
    <subcellularLocation>
        <location evidence="1">Cell membrane</location>
        <topology evidence="1">Multi-pass membrane protein</topology>
    </subcellularLocation>
</comment>
<evidence type="ECO:0000313" key="8">
    <source>
        <dbReference type="EMBL" id="GHD93191.1"/>
    </source>
</evidence>
<keyword evidence="6 7" id="KW-0472">Membrane</keyword>
<feature type="transmembrane region" description="Helical" evidence="7">
    <location>
        <begin position="109"/>
        <end position="125"/>
    </location>
</feature>
<dbReference type="AlphaFoldDB" id="A0A919CXP2"/>
<dbReference type="InterPro" id="IPR036259">
    <property type="entry name" value="MFS_trans_sf"/>
</dbReference>
<feature type="transmembrane region" description="Helical" evidence="7">
    <location>
        <begin position="290"/>
        <end position="311"/>
    </location>
</feature>
<dbReference type="PANTHER" id="PTHR23517:SF2">
    <property type="entry name" value="MULTIDRUG RESISTANCE PROTEIN MDTH"/>
    <property type="match status" value="1"/>
</dbReference>
<accession>A0A919CXP2</accession>
<keyword evidence="2" id="KW-0813">Transport</keyword>
<comment type="caution">
    <text evidence="8">The sequence shown here is derived from an EMBL/GenBank/DDBJ whole genome shotgun (WGS) entry which is preliminary data.</text>
</comment>
<keyword evidence="9" id="KW-1185">Reference proteome</keyword>
<dbReference type="Pfam" id="PF07690">
    <property type="entry name" value="MFS_1"/>
    <property type="match status" value="1"/>
</dbReference>
<feature type="transmembrane region" description="Helical" evidence="7">
    <location>
        <begin position="226"/>
        <end position="254"/>
    </location>
</feature>
<evidence type="ECO:0000256" key="7">
    <source>
        <dbReference type="SAM" id="Phobius"/>
    </source>
</evidence>
<dbReference type="SUPFAM" id="SSF103473">
    <property type="entry name" value="MFS general substrate transporter"/>
    <property type="match status" value="1"/>
</dbReference>
<dbReference type="PANTHER" id="PTHR23517">
    <property type="entry name" value="RESISTANCE PROTEIN MDTM, PUTATIVE-RELATED-RELATED"/>
    <property type="match status" value="1"/>
</dbReference>
<dbReference type="GO" id="GO:0005886">
    <property type="term" value="C:plasma membrane"/>
    <property type="evidence" value="ECO:0007669"/>
    <property type="project" value="UniProtKB-SubCell"/>
</dbReference>
<evidence type="ECO:0000256" key="1">
    <source>
        <dbReference type="ARBA" id="ARBA00004651"/>
    </source>
</evidence>
<keyword evidence="4 7" id="KW-0812">Transmembrane</keyword>
<dbReference type="Gene3D" id="1.20.1250.20">
    <property type="entry name" value="MFS general substrate transporter like domains"/>
    <property type="match status" value="1"/>
</dbReference>
<feature type="transmembrane region" description="Helical" evidence="7">
    <location>
        <begin position="387"/>
        <end position="406"/>
    </location>
</feature>
<dbReference type="Proteomes" id="UP000608955">
    <property type="component" value="Unassembled WGS sequence"/>
</dbReference>
<keyword evidence="3" id="KW-1003">Cell membrane</keyword>
<organism evidence="8 9">
    <name type="scientific">Streptomyces naganishii JCM 4654</name>
    <dbReference type="NCBI Taxonomy" id="1306179"/>
    <lineage>
        <taxon>Bacteria</taxon>
        <taxon>Bacillati</taxon>
        <taxon>Actinomycetota</taxon>
        <taxon>Actinomycetes</taxon>
        <taxon>Kitasatosporales</taxon>
        <taxon>Streptomycetaceae</taxon>
        <taxon>Streptomyces</taxon>
    </lineage>
</organism>
<feature type="transmembrane region" description="Helical" evidence="7">
    <location>
        <begin position="24"/>
        <end position="47"/>
    </location>
</feature>
<dbReference type="RefSeq" id="WP_229865556.1">
    <property type="nucleotide sequence ID" value="NZ_BMVF01000014.1"/>
</dbReference>
<gene>
    <name evidence="8" type="ORF">GCM10010508_48890</name>
</gene>
<evidence type="ECO:0000313" key="9">
    <source>
        <dbReference type="Proteomes" id="UP000608955"/>
    </source>
</evidence>
<feature type="transmembrane region" description="Helical" evidence="7">
    <location>
        <begin position="53"/>
        <end position="72"/>
    </location>
</feature>
<evidence type="ECO:0000256" key="5">
    <source>
        <dbReference type="ARBA" id="ARBA00022989"/>
    </source>
</evidence>
<protein>
    <submittedName>
        <fullName evidence="8">MFS transporter</fullName>
    </submittedName>
</protein>
<evidence type="ECO:0000256" key="6">
    <source>
        <dbReference type="ARBA" id="ARBA00023136"/>
    </source>
</evidence>
<evidence type="ECO:0000256" key="2">
    <source>
        <dbReference type="ARBA" id="ARBA00022448"/>
    </source>
</evidence>
<proteinExistence type="predicted"/>
<evidence type="ECO:0000256" key="3">
    <source>
        <dbReference type="ARBA" id="ARBA00022475"/>
    </source>
</evidence>
<dbReference type="InterPro" id="IPR011701">
    <property type="entry name" value="MFS"/>
</dbReference>
<feature type="transmembrane region" description="Helical" evidence="7">
    <location>
        <begin position="317"/>
        <end position="339"/>
    </location>
</feature>
<name>A0A919CXP2_9ACTN</name>
<dbReference type="EMBL" id="BMVF01000014">
    <property type="protein sequence ID" value="GHD93191.1"/>
    <property type="molecule type" value="Genomic_DNA"/>
</dbReference>
<reference evidence="8" key="1">
    <citation type="journal article" date="2014" name="Int. J. Syst. Evol. Microbiol.">
        <title>Complete genome sequence of Corynebacterium casei LMG S-19264T (=DSM 44701T), isolated from a smear-ripened cheese.</title>
        <authorList>
            <consortium name="US DOE Joint Genome Institute (JGI-PGF)"/>
            <person name="Walter F."/>
            <person name="Albersmeier A."/>
            <person name="Kalinowski J."/>
            <person name="Ruckert C."/>
        </authorList>
    </citation>
    <scope>NUCLEOTIDE SEQUENCE</scope>
    <source>
        <strain evidence="8">JCM 4654</strain>
    </source>
</reference>
<reference evidence="8" key="2">
    <citation type="submission" date="2020-09" db="EMBL/GenBank/DDBJ databases">
        <authorList>
            <person name="Sun Q."/>
            <person name="Ohkuma M."/>
        </authorList>
    </citation>
    <scope>NUCLEOTIDE SEQUENCE</scope>
    <source>
        <strain evidence="8">JCM 4654</strain>
    </source>
</reference>
<dbReference type="InterPro" id="IPR050171">
    <property type="entry name" value="MFS_Transporters"/>
</dbReference>
<feature type="transmembrane region" description="Helical" evidence="7">
    <location>
        <begin position="175"/>
        <end position="196"/>
    </location>
</feature>
<dbReference type="GO" id="GO:0022857">
    <property type="term" value="F:transmembrane transporter activity"/>
    <property type="evidence" value="ECO:0007669"/>
    <property type="project" value="InterPro"/>
</dbReference>
<keyword evidence="5 7" id="KW-1133">Transmembrane helix</keyword>